<dbReference type="AlphaFoldDB" id="A0A493TC22"/>
<organism evidence="2 3">
    <name type="scientific">Anas platyrhynchos platyrhynchos</name>
    <name type="common">Northern mallard</name>
    <dbReference type="NCBI Taxonomy" id="8840"/>
    <lineage>
        <taxon>Eukaryota</taxon>
        <taxon>Metazoa</taxon>
        <taxon>Chordata</taxon>
        <taxon>Craniata</taxon>
        <taxon>Vertebrata</taxon>
        <taxon>Euteleostomi</taxon>
        <taxon>Archelosauria</taxon>
        <taxon>Archosauria</taxon>
        <taxon>Dinosauria</taxon>
        <taxon>Saurischia</taxon>
        <taxon>Theropoda</taxon>
        <taxon>Coelurosauria</taxon>
        <taxon>Aves</taxon>
        <taxon>Neognathae</taxon>
        <taxon>Galloanserae</taxon>
        <taxon>Anseriformes</taxon>
        <taxon>Anatidae</taxon>
        <taxon>Anatinae</taxon>
        <taxon>Anas</taxon>
    </lineage>
</organism>
<dbReference type="Proteomes" id="UP000016666">
    <property type="component" value="Chromosome 13"/>
</dbReference>
<proteinExistence type="predicted"/>
<keyword evidence="3" id="KW-1185">Reference proteome</keyword>
<sequence>TEPPPWLYPSLRGNPGLRTEQAHAPWPRTPLHPRQPGGFTRNFYKQWAEAPSGLPPAGGLSSGCRGSTVRLPIFRPGWRARLPRQPLARSVAPTSGLSLFRADLMKPSLQMKHNFKDRRVVGRSGDDVCLFLLVSSCLFNYRRC</sequence>
<dbReference type="Ensembl" id="ENSAPLT00000042575.1">
    <property type="protein sequence ID" value="ENSAPLP00000023461.1"/>
    <property type="gene ID" value="ENSAPLG00000021027.1"/>
</dbReference>
<evidence type="ECO:0000313" key="2">
    <source>
        <dbReference type="Ensembl" id="ENSAPLP00000023461.1"/>
    </source>
</evidence>
<evidence type="ECO:0000313" key="3">
    <source>
        <dbReference type="Proteomes" id="UP000016666"/>
    </source>
</evidence>
<accession>A0A493TC22</accession>
<feature type="region of interest" description="Disordered" evidence="1">
    <location>
        <begin position="1"/>
        <end position="35"/>
    </location>
</feature>
<reference evidence="2" key="3">
    <citation type="submission" date="2025-09" db="UniProtKB">
        <authorList>
            <consortium name="Ensembl"/>
        </authorList>
    </citation>
    <scope>IDENTIFICATION</scope>
</reference>
<reference evidence="2 3" key="1">
    <citation type="submission" date="2017-10" db="EMBL/GenBank/DDBJ databases">
        <title>A new Pekin duck reference genome.</title>
        <authorList>
            <person name="Hou Z.-C."/>
            <person name="Zhou Z.-K."/>
            <person name="Zhu F."/>
            <person name="Hou S.-S."/>
        </authorList>
    </citation>
    <scope>NUCLEOTIDE SEQUENCE [LARGE SCALE GENOMIC DNA]</scope>
</reference>
<protein>
    <submittedName>
        <fullName evidence="2">Uncharacterized protein</fullName>
    </submittedName>
</protein>
<evidence type="ECO:0000256" key="1">
    <source>
        <dbReference type="SAM" id="MobiDB-lite"/>
    </source>
</evidence>
<reference evidence="2" key="2">
    <citation type="submission" date="2025-08" db="UniProtKB">
        <authorList>
            <consortium name="Ensembl"/>
        </authorList>
    </citation>
    <scope>IDENTIFICATION</scope>
</reference>
<name>A0A493TC22_ANAPP</name>